<evidence type="ECO:0000313" key="2">
    <source>
        <dbReference type="EMBL" id="KAK0494409.1"/>
    </source>
</evidence>
<dbReference type="InterPro" id="IPR036249">
    <property type="entry name" value="Thioredoxin-like_sf"/>
</dbReference>
<feature type="domain" description="GST N-terminal" evidence="1">
    <location>
        <begin position="3"/>
        <end position="61"/>
    </location>
</feature>
<name>A0AA39Q247_9AGAR</name>
<proteinExistence type="predicted"/>
<dbReference type="Gene3D" id="3.40.30.10">
    <property type="entry name" value="Glutaredoxin"/>
    <property type="match status" value="1"/>
</dbReference>
<dbReference type="EMBL" id="JAUEPU010000020">
    <property type="protein sequence ID" value="KAK0494409.1"/>
    <property type="molecule type" value="Genomic_DNA"/>
</dbReference>
<evidence type="ECO:0000313" key="3">
    <source>
        <dbReference type="Proteomes" id="UP001175228"/>
    </source>
</evidence>
<dbReference type="Proteomes" id="UP001175228">
    <property type="component" value="Unassembled WGS sequence"/>
</dbReference>
<dbReference type="AlphaFoldDB" id="A0AA39Q247"/>
<dbReference type="SUPFAM" id="SSF52833">
    <property type="entry name" value="Thioredoxin-like"/>
    <property type="match status" value="1"/>
</dbReference>
<organism evidence="2 3">
    <name type="scientific">Armillaria luteobubalina</name>
    <dbReference type="NCBI Taxonomy" id="153913"/>
    <lineage>
        <taxon>Eukaryota</taxon>
        <taxon>Fungi</taxon>
        <taxon>Dikarya</taxon>
        <taxon>Basidiomycota</taxon>
        <taxon>Agaricomycotina</taxon>
        <taxon>Agaricomycetes</taxon>
        <taxon>Agaricomycetidae</taxon>
        <taxon>Agaricales</taxon>
        <taxon>Marasmiineae</taxon>
        <taxon>Physalacriaceae</taxon>
        <taxon>Armillaria</taxon>
    </lineage>
</organism>
<protein>
    <recommendedName>
        <fullName evidence="1">GST N-terminal domain-containing protein</fullName>
    </recommendedName>
</protein>
<gene>
    <name evidence="2" type="ORF">EDD18DRAFT_1035502</name>
</gene>
<comment type="caution">
    <text evidence="2">The sequence shown here is derived from an EMBL/GenBank/DDBJ whole genome shotgun (WGS) entry which is preliminary data.</text>
</comment>
<feature type="non-terminal residue" evidence="2">
    <location>
        <position position="1"/>
    </location>
</feature>
<dbReference type="Pfam" id="PF13409">
    <property type="entry name" value="GST_N_2"/>
    <property type="match status" value="1"/>
</dbReference>
<sequence>YPLRIKNLEFQVVWVGLPDVEALALSNTYRSSSYWSIPIIQDPSTGAVVSEFAAIAEYLDKTYPTSEVTLLIPAGTKVLQLVFGEA</sequence>
<dbReference type="InterPro" id="IPR004045">
    <property type="entry name" value="Glutathione_S-Trfase_N"/>
</dbReference>
<reference evidence="2" key="1">
    <citation type="submission" date="2023-06" db="EMBL/GenBank/DDBJ databases">
        <authorList>
            <consortium name="Lawrence Berkeley National Laboratory"/>
            <person name="Ahrendt S."/>
            <person name="Sahu N."/>
            <person name="Indic B."/>
            <person name="Wong-Bajracharya J."/>
            <person name="Merenyi Z."/>
            <person name="Ke H.-M."/>
            <person name="Monk M."/>
            <person name="Kocsube S."/>
            <person name="Drula E."/>
            <person name="Lipzen A."/>
            <person name="Balint B."/>
            <person name="Henrissat B."/>
            <person name="Andreopoulos B."/>
            <person name="Martin F.M."/>
            <person name="Harder C.B."/>
            <person name="Rigling D."/>
            <person name="Ford K.L."/>
            <person name="Foster G.D."/>
            <person name="Pangilinan J."/>
            <person name="Papanicolaou A."/>
            <person name="Barry K."/>
            <person name="LaButti K."/>
            <person name="Viragh M."/>
            <person name="Koriabine M."/>
            <person name="Yan M."/>
            <person name="Riley R."/>
            <person name="Champramary S."/>
            <person name="Plett K.L."/>
            <person name="Tsai I.J."/>
            <person name="Slot J."/>
            <person name="Sipos G."/>
            <person name="Plett J."/>
            <person name="Nagy L.G."/>
            <person name="Grigoriev I.V."/>
        </authorList>
    </citation>
    <scope>NUCLEOTIDE SEQUENCE</scope>
    <source>
        <strain evidence="2">HWK02</strain>
    </source>
</reference>
<accession>A0AA39Q247</accession>
<evidence type="ECO:0000259" key="1">
    <source>
        <dbReference type="Pfam" id="PF13409"/>
    </source>
</evidence>
<keyword evidence="3" id="KW-1185">Reference proteome</keyword>
<feature type="non-terminal residue" evidence="2">
    <location>
        <position position="86"/>
    </location>
</feature>